<dbReference type="PANTHER" id="PTHR32328:SF0">
    <property type="entry name" value="L-SERYL-TRNA(SEC) SELENIUM TRANSFERASE"/>
    <property type="match status" value="1"/>
</dbReference>
<dbReference type="Pfam" id="PF03841">
    <property type="entry name" value="SelA"/>
    <property type="match status" value="1"/>
</dbReference>
<keyword evidence="6" id="KW-1185">Reference proteome</keyword>
<evidence type="ECO:0000256" key="3">
    <source>
        <dbReference type="ARBA" id="ARBA00044507"/>
    </source>
</evidence>
<organism evidence="5 6">
    <name type="scientific">Brucella cytisi</name>
    <dbReference type="NCBI Taxonomy" id="407152"/>
    <lineage>
        <taxon>Bacteria</taxon>
        <taxon>Pseudomonadati</taxon>
        <taxon>Pseudomonadota</taxon>
        <taxon>Alphaproteobacteria</taxon>
        <taxon>Hyphomicrobiales</taxon>
        <taxon>Brucellaceae</taxon>
        <taxon>Brucella/Ochrobactrum group</taxon>
        <taxon>Brucella</taxon>
    </lineage>
</organism>
<dbReference type="RefSeq" id="WP_071634213.1">
    <property type="nucleotide sequence ID" value="NZ_MOEC01000048.1"/>
</dbReference>
<dbReference type="GO" id="GO:0004125">
    <property type="term" value="F:L-seryl-tRNA(Sec) selenium transferase activity"/>
    <property type="evidence" value="ECO:0007669"/>
    <property type="project" value="TreeGrafter"/>
</dbReference>
<dbReference type="AlphaFoldDB" id="A0A1J6I6E4"/>
<accession>A0A1J6I6E4</accession>
<evidence type="ECO:0008006" key="7">
    <source>
        <dbReference type="Google" id="ProtNLM"/>
    </source>
</evidence>
<protein>
    <recommendedName>
        <fullName evidence="7">Aminotransferase class V-fold PLP-dependent enzyme</fullName>
    </recommendedName>
</protein>
<keyword evidence="2 4" id="KW-0663">Pyridoxal phosphate</keyword>
<dbReference type="EMBL" id="MOEC01000048">
    <property type="protein sequence ID" value="OIS90536.1"/>
    <property type="molecule type" value="Genomic_DNA"/>
</dbReference>
<dbReference type="SUPFAM" id="SSF53383">
    <property type="entry name" value="PLP-dependent transferases"/>
    <property type="match status" value="1"/>
</dbReference>
<gene>
    <name evidence="5" type="ORF">BLA27_26215</name>
</gene>
<name>A0A1J6I6E4_9HYPH</name>
<dbReference type="InterPro" id="IPR018319">
    <property type="entry name" value="SelA-like"/>
</dbReference>
<proteinExistence type="inferred from homology"/>
<dbReference type="Gene3D" id="3.40.640.10">
    <property type="entry name" value="Type I PLP-dependent aspartate aminotransferase-like (Major domain)"/>
    <property type="match status" value="1"/>
</dbReference>
<sequence>MDKSIARPGLEYLRHNQTVRDHMGLRPVINVSGTMTALGASIMVPEAIRAMAEIAPQFVEMDDLHRVGSKTVSRLTGGEAGFITASCASGISLALAGTITGTDLLAIERLPDISPDAKNEVIVQIGHLVSFGGNIDQAIRLTGATVVQAGTVSITHDYHLANAITERTAAALYVVSHHTVQYGALPLEQFVEICHSRDVPVIVDAASEYDLQGFLKAGADIVIYSGHKFLGGPTSGIVAGRKDLVRAAFLQNRGIGRGMKVGKESIAGVIAALEAWENRDHVGIRKREKEALKLWQDSLARRNGIITEIVPDPTGNPLERLEIRVKPASGFTASGLAIALTLAEPPIIVRNHEVELGRFFLDPCNLHEGEAEVVAEVLLKVLNDPRPEYALMKPIKESRHVILWPD</sequence>
<evidence type="ECO:0000256" key="2">
    <source>
        <dbReference type="ARBA" id="ARBA00022898"/>
    </source>
</evidence>
<comment type="caution">
    <text evidence="5">The sequence shown here is derived from an EMBL/GenBank/DDBJ whole genome shotgun (WGS) entry which is preliminary data.</text>
</comment>
<comment type="cofactor">
    <cofactor evidence="1 4">
        <name>pyridoxal 5'-phosphate</name>
        <dbReference type="ChEBI" id="CHEBI:597326"/>
    </cofactor>
</comment>
<evidence type="ECO:0000313" key="5">
    <source>
        <dbReference type="EMBL" id="OIS90536.1"/>
    </source>
</evidence>
<comment type="similarity">
    <text evidence="3">Belongs to the SelA family.</text>
</comment>
<dbReference type="InterPro" id="IPR015424">
    <property type="entry name" value="PyrdxlP-dep_Trfase"/>
</dbReference>
<dbReference type="InterPro" id="IPR015421">
    <property type="entry name" value="PyrdxlP-dep_Trfase_major"/>
</dbReference>
<feature type="modified residue" description="N6-(pyridoxal phosphate)lysine" evidence="4">
    <location>
        <position position="228"/>
    </location>
</feature>
<reference evidence="5 6" key="1">
    <citation type="submission" date="2016-10" db="EMBL/GenBank/DDBJ databases">
        <title>The Draft Genome Sequence of the Potato Rhizosphere Bacteria Ochrobactrum sp. IPA7.2.</title>
        <authorList>
            <person name="Gogoleva N.E."/>
            <person name="Khlopko Y.A."/>
            <person name="Burygin G.L."/>
            <person name="Plotnikov A.O."/>
        </authorList>
    </citation>
    <scope>NUCLEOTIDE SEQUENCE [LARGE SCALE GENOMIC DNA]</scope>
    <source>
        <strain evidence="5 6">IPA7.2</strain>
    </source>
</reference>
<evidence type="ECO:0000256" key="1">
    <source>
        <dbReference type="ARBA" id="ARBA00001933"/>
    </source>
</evidence>
<evidence type="ECO:0000256" key="4">
    <source>
        <dbReference type="PIRSR" id="PIRSR618319-50"/>
    </source>
</evidence>
<dbReference type="Proteomes" id="UP000182985">
    <property type="component" value="Unassembled WGS sequence"/>
</dbReference>
<dbReference type="PANTHER" id="PTHR32328">
    <property type="entry name" value="L-SERYL-TRNA(SEC) SELENIUM TRANSFERASE"/>
    <property type="match status" value="1"/>
</dbReference>
<evidence type="ECO:0000313" key="6">
    <source>
        <dbReference type="Proteomes" id="UP000182985"/>
    </source>
</evidence>
<dbReference type="OrthoDB" id="9787096at2"/>